<feature type="transmembrane region" description="Helical" evidence="6">
    <location>
        <begin position="107"/>
        <end position="129"/>
    </location>
</feature>
<dbReference type="PANTHER" id="PTHR19282">
    <property type="entry name" value="TETRASPANIN"/>
    <property type="match status" value="1"/>
</dbReference>
<evidence type="ECO:0000256" key="1">
    <source>
        <dbReference type="ARBA" id="ARBA00004141"/>
    </source>
</evidence>
<accession>A0A8X6IQI9</accession>
<feature type="transmembrane region" description="Helical" evidence="6">
    <location>
        <begin position="149"/>
        <end position="170"/>
    </location>
</feature>
<feature type="transmembrane region" description="Helical" evidence="6">
    <location>
        <begin position="294"/>
        <end position="320"/>
    </location>
</feature>
<keyword evidence="4 6" id="KW-0472">Membrane</keyword>
<comment type="subcellular location">
    <subcellularLocation>
        <location evidence="1">Membrane</location>
        <topology evidence="1">Multi-pass membrane protein</topology>
    </subcellularLocation>
</comment>
<dbReference type="AlphaFoldDB" id="A0A8X6IQI9"/>
<dbReference type="OrthoDB" id="10051670at2759"/>
<dbReference type="GO" id="GO:0005886">
    <property type="term" value="C:plasma membrane"/>
    <property type="evidence" value="ECO:0007669"/>
    <property type="project" value="TreeGrafter"/>
</dbReference>
<dbReference type="Pfam" id="PF00335">
    <property type="entry name" value="Tetraspanin"/>
    <property type="match status" value="1"/>
</dbReference>
<evidence type="ECO:0000256" key="2">
    <source>
        <dbReference type="ARBA" id="ARBA00022692"/>
    </source>
</evidence>
<feature type="compositionally biased region" description="Polar residues" evidence="5">
    <location>
        <begin position="1"/>
        <end position="12"/>
    </location>
</feature>
<name>A0A8X6IQI9_NEPPI</name>
<keyword evidence="3 6" id="KW-1133">Transmembrane helix</keyword>
<sequence length="329" mass="36028">MGEPSTGDSSVSAGDIEMKLKSPDEKDNETVSSGDSKVTSASDEKPPKPPKRDYAVEKAETHQQSPTESVEYASVNKRKKLVSFPPRPEFVYKPESSEAYMTCLKHCLVVINLLIWLLGAVITALGIWIKVDKEFWNIQTNLNVTQFNTASWVLIAAGIIIMLVGFLGCYGAMASRICMLIVFSIIVIIVLLLEIAVMAIVWSAVSNKNVQEEVKLRAKTAMQRMTNDENKRYFIDLLQAKLQCCGVDGPSDYALNPKDPKPIPPSCTNKDTGVPNTRGCYEAVVEFLKNKAAIVGGVALAILLLQVCVLVFTTCLICSIKNAATNSIF</sequence>
<feature type="compositionally biased region" description="Basic and acidic residues" evidence="5">
    <location>
        <begin position="16"/>
        <end position="29"/>
    </location>
</feature>
<protein>
    <submittedName>
        <fullName evidence="7">CD9 antigen</fullName>
    </submittedName>
</protein>
<evidence type="ECO:0000313" key="8">
    <source>
        <dbReference type="Proteomes" id="UP000887013"/>
    </source>
</evidence>
<feature type="compositionally biased region" description="Basic and acidic residues" evidence="5">
    <location>
        <begin position="42"/>
        <end position="61"/>
    </location>
</feature>
<feature type="region of interest" description="Disordered" evidence="5">
    <location>
        <begin position="1"/>
        <end position="72"/>
    </location>
</feature>
<dbReference type="PRINTS" id="PR00259">
    <property type="entry name" value="TMFOUR"/>
</dbReference>
<dbReference type="CDD" id="cd03127">
    <property type="entry name" value="tetraspanin_LEL"/>
    <property type="match status" value="1"/>
</dbReference>
<dbReference type="Gene3D" id="1.10.1450.10">
    <property type="entry name" value="Tetraspanin"/>
    <property type="match status" value="1"/>
</dbReference>
<feature type="transmembrane region" description="Helical" evidence="6">
    <location>
        <begin position="177"/>
        <end position="205"/>
    </location>
</feature>
<organism evidence="7 8">
    <name type="scientific">Nephila pilipes</name>
    <name type="common">Giant wood spider</name>
    <name type="synonym">Nephila maculata</name>
    <dbReference type="NCBI Taxonomy" id="299642"/>
    <lineage>
        <taxon>Eukaryota</taxon>
        <taxon>Metazoa</taxon>
        <taxon>Ecdysozoa</taxon>
        <taxon>Arthropoda</taxon>
        <taxon>Chelicerata</taxon>
        <taxon>Arachnida</taxon>
        <taxon>Araneae</taxon>
        <taxon>Araneomorphae</taxon>
        <taxon>Entelegynae</taxon>
        <taxon>Araneoidea</taxon>
        <taxon>Nephilidae</taxon>
        <taxon>Nephila</taxon>
    </lineage>
</organism>
<dbReference type="Proteomes" id="UP000887013">
    <property type="component" value="Unassembled WGS sequence"/>
</dbReference>
<comment type="caution">
    <text evidence="7">The sequence shown here is derived from an EMBL/GenBank/DDBJ whole genome shotgun (WGS) entry which is preliminary data.</text>
</comment>
<dbReference type="InterPro" id="IPR018499">
    <property type="entry name" value="Tetraspanin/Peripherin"/>
</dbReference>
<reference evidence="7" key="1">
    <citation type="submission" date="2020-08" db="EMBL/GenBank/DDBJ databases">
        <title>Multicomponent nature underlies the extraordinary mechanical properties of spider dragline silk.</title>
        <authorList>
            <person name="Kono N."/>
            <person name="Nakamura H."/>
            <person name="Mori M."/>
            <person name="Yoshida Y."/>
            <person name="Ohtoshi R."/>
            <person name="Malay A.D."/>
            <person name="Moran D.A.P."/>
            <person name="Tomita M."/>
            <person name="Numata K."/>
            <person name="Arakawa K."/>
        </authorList>
    </citation>
    <scope>NUCLEOTIDE SEQUENCE</scope>
</reference>
<dbReference type="InterPro" id="IPR008952">
    <property type="entry name" value="Tetraspanin_EC2_sf"/>
</dbReference>
<feature type="compositionally biased region" description="Polar residues" evidence="5">
    <location>
        <begin position="30"/>
        <end position="41"/>
    </location>
</feature>
<dbReference type="EMBL" id="BMAW01092621">
    <property type="protein sequence ID" value="GFS55995.1"/>
    <property type="molecule type" value="Genomic_DNA"/>
</dbReference>
<evidence type="ECO:0000256" key="5">
    <source>
        <dbReference type="SAM" id="MobiDB-lite"/>
    </source>
</evidence>
<dbReference type="PANTHER" id="PTHR19282:SF534">
    <property type="entry name" value="TETRASPANIN FAMILY-RELATED"/>
    <property type="match status" value="1"/>
</dbReference>
<gene>
    <name evidence="7" type="primary">Cd9</name>
    <name evidence="7" type="ORF">NPIL_609901</name>
</gene>
<evidence type="ECO:0000256" key="4">
    <source>
        <dbReference type="ARBA" id="ARBA00023136"/>
    </source>
</evidence>
<evidence type="ECO:0000256" key="6">
    <source>
        <dbReference type="SAM" id="Phobius"/>
    </source>
</evidence>
<keyword evidence="8" id="KW-1185">Reference proteome</keyword>
<keyword evidence="2 6" id="KW-0812">Transmembrane</keyword>
<dbReference type="SUPFAM" id="SSF48652">
    <property type="entry name" value="Tetraspanin"/>
    <property type="match status" value="1"/>
</dbReference>
<evidence type="ECO:0000313" key="7">
    <source>
        <dbReference type="EMBL" id="GFS55995.1"/>
    </source>
</evidence>
<proteinExistence type="predicted"/>
<evidence type="ECO:0000256" key="3">
    <source>
        <dbReference type="ARBA" id="ARBA00022989"/>
    </source>
</evidence>